<dbReference type="InterPro" id="IPR001623">
    <property type="entry name" value="DnaJ_domain"/>
</dbReference>
<gene>
    <name evidence="4" type="ORF">BCR34DRAFT_607844</name>
</gene>
<evidence type="ECO:0000256" key="2">
    <source>
        <dbReference type="SAM" id="MobiDB-lite"/>
    </source>
</evidence>
<feature type="compositionally biased region" description="Low complexity" evidence="2">
    <location>
        <begin position="93"/>
        <end position="108"/>
    </location>
</feature>
<dbReference type="Pfam" id="PF00226">
    <property type="entry name" value="DnaJ"/>
    <property type="match status" value="1"/>
</dbReference>
<feature type="compositionally biased region" description="Basic residues" evidence="2">
    <location>
        <begin position="259"/>
        <end position="269"/>
    </location>
</feature>
<feature type="compositionally biased region" description="Polar residues" evidence="2">
    <location>
        <begin position="178"/>
        <end position="193"/>
    </location>
</feature>
<dbReference type="STRING" id="1231657.A0A1Y1YCN5"/>
<dbReference type="PRINTS" id="PR00625">
    <property type="entry name" value="JDOMAIN"/>
</dbReference>
<dbReference type="EMBL" id="MCFA01000270">
    <property type="protein sequence ID" value="ORX95790.1"/>
    <property type="molecule type" value="Genomic_DNA"/>
</dbReference>
<dbReference type="SUPFAM" id="SSF46565">
    <property type="entry name" value="Chaperone J-domain"/>
    <property type="match status" value="1"/>
</dbReference>
<dbReference type="CDD" id="cd06257">
    <property type="entry name" value="DnaJ"/>
    <property type="match status" value="1"/>
</dbReference>
<keyword evidence="5" id="KW-1185">Reference proteome</keyword>
<dbReference type="AlphaFoldDB" id="A0A1Y1YCN5"/>
<feature type="domain" description="J" evidence="3">
    <location>
        <begin position="240"/>
        <end position="283"/>
    </location>
</feature>
<dbReference type="SMART" id="SM00271">
    <property type="entry name" value="DnaJ"/>
    <property type="match status" value="1"/>
</dbReference>
<evidence type="ECO:0000259" key="3">
    <source>
        <dbReference type="PROSITE" id="PS50076"/>
    </source>
</evidence>
<dbReference type="OrthoDB" id="10250354at2759"/>
<dbReference type="PROSITE" id="PS50076">
    <property type="entry name" value="DNAJ_2"/>
    <property type="match status" value="1"/>
</dbReference>
<keyword evidence="1" id="KW-0143">Chaperone</keyword>
<proteinExistence type="predicted"/>
<dbReference type="PANTHER" id="PTHR44145">
    <property type="entry name" value="DNAJ HOMOLOG SUBFAMILY A MEMBER 3, MITOCHONDRIAL"/>
    <property type="match status" value="1"/>
</dbReference>
<dbReference type="InterPro" id="IPR051938">
    <property type="entry name" value="Apopto_cytoskel_mod"/>
</dbReference>
<feature type="compositionally biased region" description="Basic and acidic residues" evidence="2">
    <location>
        <begin position="270"/>
        <end position="283"/>
    </location>
</feature>
<comment type="caution">
    <text evidence="4">The sequence shown here is derived from an EMBL/GenBank/DDBJ whole genome shotgun (WGS) entry which is preliminary data.</text>
</comment>
<dbReference type="InterPro" id="IPR036869">
    <property type="entry name" value="J_dom_sf"/>
</dbReference>
<evidence type="ECO:0000313" key="4">
    <source>
        <dbReference type="EMBL" id="ORX95790.1"/>
    </source>
</evidence>
<protein>
    <recommendedName>
        <fullName evidence="3">J domain-containing protein</fullName>
    </recommendedName>
</protein>
<accession>A0A1Y1YCN5</accession>
<dbReference type="PANTHER" id="PTHR44145:SF3">
    <property type="entry name" value="DNAJ HOMOLOG SUBFAMILY A MEMBER 3, MITOCHONDRIAL"/>
    <property type="match status" value="1"/>
</dbReference>
<evidence type="ECO:0000313" key="5">
    <source>
        <dbReference type="Proteomes" id="UP000193144"/>
    </source>
</evidence>
<feature type="region of interest" description="Disordered" evidence="2">
    <location>
        <begin position="68"/>
        <end position="283"/>
    </location>
</feature>
<name>A0A1Y1YCN5_9PLEO</name>
<feature type="compositionally biased region" description="Gly residues" evidence="2">
    <location>
        <begin position="204"/>
        <end position="226"/>
    </location>
</feature>
<dbReference type="Proteomes" id="UP000193144">
    <property type="component" value="Unassembled WGS sequence"/>
</dbReference>
<organism evidence="4 5">
    <name type="scientific">Clohesyomyces aquaticus</name>
    <dbReference type="NCBI Taxonomy" id="1231657"/>
    <lineage>
        <taxon>Eukaryota</taxon>
        <taxon>Fungi</taxon>
        <taxon>Dikarya</taxon>
        <taxon>Ascomycota</taxon>
        <taxon>Pezizomycotina</taxon>
        <taxon>Dothideomycetes</taxon>
        <taxon>Pleosporomycetidae</taxon>
        <taxon>Pleosporales</taxon>
        <taxon>Lindgomycetaceae</taxon>
        <taxon>Clohesyomyces</taxon>
    </lineage>
</organism>
<dbReference type="Gene3D" id="1.10.287.110">
    <property type="entry name" value="DnaJ domain"/>
    <property type="match status" value="1"/>
</dbReference>
<reference evidence="4 5" key="1">
    <citation type="submission" date="2016-07" db="EMBL/GenBank/DDBJ databases">
        <title>Pervasive Adenine N6-methylation of Active Genes in Fungi.</title>
        <authorList>
            <consortium name="DOE Joint Genome Institute"/>
            <person name="Mondo S.J."/>
            <person name="Dannebaum R.O."/>
            <person name="Kuo R.C."/>
            <person name="Labutti K."/>
            <person name="Haridas S."/>
            <person name="Kuo A."/>
            <person name="Salamov A."/>
            <person name="Ahrendt S.R."/>
            <person name="Lipzen A."/>
            <person name="Sullivan W."/>
            <person name="Andreopoulos W.B."/>
            <person name="Clum A."/>
            <person name="Lindquist E."/>
            <person name="Daum C."/>
            <person name="Ramamoorthy G.K."/>
            <person name="Gryganskyi A."/>
            <person name="Culley D."/>
            <person name="Magnuson J.K."/>
            <person name="James T.Y."/>
            <person name="O'Malley M.A."/>
            <person name="Stajich J.E."/>
            <person name="Spatafora J.W."/>
            <person name="Visel A."/>
            <person name="Grigoriev I.V."/>
        </authorList>
    </citation>
    <scope>NUCLEOTIDE SEQUENCE [LARGE SCALE GENOMIC DNA]</scope>
    <source>
        <strain evidence="4 5">CBS 115471</strain>
    </source>
</reference>
<sequence>MAMRITDMDFLTEHMVIMVLDFGVVSGAGQPTFRNPFRASFFGSPPYMAPPYGPHPYGAGASHSSYGSGFGRGAESPPSGTPHPPFGSSAGRGSHFSASSGPGASGSPPNKPASKEQVRTCSAGAPPTTQPKPPLGADAKFGRRRSQFSSGYKSESASKPDESKASSSAQDKGCRGGPSSTSRQPFESTPSPNSARGSRDRFGGRGGHGVRGGFGGPGGGSFGKSSGGPSAPADTGSTPDLYKIMGGPRTATTEEIKKAYKILAKRWHPDRKPAEERDAATKK</sequence>
<evidence type="ECO:0000256" key="1">
    <source>
        <dbReference type="ARBA" id="ARBA00023186"/>
    </source>
</evidence>